<feature type="domain" description="Thioredoxin" evidence="4">
    <location>
        <begin position="59"/>
        <end position="186"/>
    </location>
</feature>
<dbReference type="SUPFAM" id="SSF52833">
    <property type="entry name" value="Thioredoxin-like"/>
    <property type="match status" value="1"/>
</dbReference>
<evidence type="ECO:0000259" key="4">
    <source>
        <dbReference type="PROSITE" id="PS51352"/>
    </source>
</evidence>
<comment type="similarity">
    <text evidence="3">Belongs to the thioredoxin family. Plant F-type subfamily.</text>
</comment>
<keyword evidence="2" id="KW-0676">Redox-active center</keyword>
<dbReference type="EMBL" id="CM026432">
    <property type="protein sequence ID" value="KAG0556753.1"/>
    <property type="molecule type" value="Genomic_DNA"/>
</dbReference>
<gene>
    <name evidence="5" type="ORF">KC19_11G077000</name>
</gene>
<dbReference type="InterPro" id="IPR017937">
    <property type="entry name" value="Thioredoxin_CS"/>
</dbReference>
<keyword evidence="1" id="KW-1015">Disulfide bond</keyword>
<comment type="caution">
    <text evidence="5">The sequence shown here is derived from an EMBL/GenBank/DDBJ whole genome shotgun (WGS) entry which is preliminary data.</text>
</comment>
<dbReference type="PROSITE" id="PS00194">
    <property type="entry name" value="THIOREDOXIN_1"/>
    <property type="match status" value="1"/>
</dbReference>
<dbReference type="AlphaFoldDB" id="A0A8T0GCE6"/>
<dbReference type="Pfam" id="PF00085">
    <property type="entry name" value="Thioredoxin"/>
    <property type="match status" value="1"/>
</dbReference>
<proteinExistence type="inferred from homology"/>
<reference evidence="5 6" key="1">
    <citation type="submission" date="2020-06" db="EMBL/GenBank/DDBJ databases">
        <title>WGS assembly of Ceratodon purpureus strain R40.</title>
        <authorList>
            <person name="Carey S.B."/>
            <person name="Jenkins J."/>
            <person name="Shu S."/>
            <person name="Lovell J.T."/>
            <person name="Sreedasyam A."/>
            <person name="Maumus F."/>
            <person name="Tiley G.P."/>
            <person name="Fernandez-Pozo N."/>
            <person name="Barry K."/>
            <person name="Chen C."/>
            <person name="Wang M."/>
            <person name="Lipzen A."/>
            <person name="Daum C."/>
            <person name="Saski C.A."/>
            <person name="Payton A.C."/>
            <person name="Mcbreen J.C."/>
            <person name="Conrad R.E."/>
            <person name="Kollar L.M."/>
            <person name="Olsson S."/>
            <person name="Huttunen S."/>
            <person name="Landis J.B."/>
            <person name="Wickett N.J."/>
            <person name="Johnson M.G."/>
            <person name="Rensing S.A."/>
            <person name="Grimwood J."/>
            <person name="Schmutz J."/>
            <person name="Mcdaniel S.F."/>
        </authorList>
    </citation>
    <scope>NUCLEOTIDE SEQUENCE [LARGE SCALE GENOMIC DNA]</scope>
    <source>
        <strain evidence="5 6">R40</strain>
    </source>
</reference>
<dbReference type="FunFam" id="3.40.30.10:FF:000245">
    <property type="entry name" value="Thioredoxin"/>
    <property type="match status" value="1"/>
</dbReference>
<evidence type="ECO:0000313" key="5">
    <source>
        <dbReference type="EMBL" id="KAG0556753.1"/>
    </source>
</evidence>
<evidence type="ECO:0000313" key="6">
    <source>
        <dbReference type="Proteomes" id="UP000822688"/>
    </source>
</evidence>
<keyword evidence="6" id="KW-1185">Reference proteome</keyword>
<protein>
    <recommendedName>
        <fullName evidence="4">Thioredoxin domain-containing protein</fullName>
    </recommendedName>
</protein>
<dbReference type="PANTHER" id="PTHR46115">
    <property type="entry name" value="THIOREDOXIN-LIKE PROTEIN 1"/>
    <property type="match status" value="1"/>
</dbReference>
<dbReference type="PROSITE" id="PS51352">
    <property type="entry name" value="THIOREDOXIN_2"/>
    <property type="match status" value="1"/>
</dbReference>
<dbReference type="Proteomes" id="UP000822688">
    <property type="component" value="Chromosome 11"/>
</dbReference>
<dbReference type="PROSITE" id="PS51354">
    <property type="entry name" value="GLUTAREDOXIN_2"/>
    <property type="match status" value="1"/>
</dbReference>
<dbReference type="Gene3D" id="3.40.30.10">
    <property type="entry name" value="Glutaredoxin"/>
    <property type="match status" value="1"/>
</dbReference>
<organism evidence="5 6">
    <name type="scientific">Ceratodon purpureus</name>
    <name type="common">Fire moss</name>
    <name type="synonym">Dicranum purpureum</name>
    <dbReference type="NCBI Taxonomy" id="3225"/>
    <lineage>
        <taxon>Eukaryota</taxon>
        <taxon>Viridiplantae</taxon>
        <taxon>Streptophyta</taxon>
        <taxon>Embryophyta</taxon>
        <taxon>Bryophyta</taxon>
        <taxon>Bryophytina</taxon>
        <taxon>Bryopsida</taxon>
        <taxon>Dicranidae</taxon>
        <taxon>Pseudoditrichales</taxon>
        <taxon>Ditrichaceae</taxon>
        <taxon>Ceratodon</taxon>
    </lineage>
</organism>
<dbReference type="InterPro" id="IPR036249">
    <property type="entry name" value="Thioredoxin-like_sf"/>
</dbReference>
<evidence type="ECO:0000256" key="1">
    <source>
        <dbReference type="ARBA" id="ARBA00023157"/>
    </source>
</evidence>
<name>A0A8T0GCE6_CERPU</name>
<dbReference type="CDD" id="cd02947">
    <property type="entry name" value="TRX_family"/>
    <property type="match status" value="1"/>
</dbReference>
<evidence type="ECO:0000256" key="3">
    <source>
        <dbReference type="ARBA" id="ARBA00038337"/>
    </source>
</evidence>
<accession>A0A8T0GCE6</accession>
<dbReference type="InterPro" id="IPR013766">
    <property type="entry name" value="Thioredoxin_domain"/>
</dbReference>
<sequence length="190" mass="20460">MASRALRVLRRPFYSSLCRSQALASMASSSSGVLSSRGGSPAGVVSQREALHVLRVQSASLASSFRHFASGPGGSSGVVEVMNSEEYKSLLKEAQDDKKLAVVYYTAKWCGPCRHISPVVTALSQEFADVKFLKVDLDEPELQKTIEMAGIAAVPTFQFHLDGKMVSGFSGADSKKLKDTVQELLEETKA</sequence>
<evidence type="ECO:0000256" key="2">
    <source>
        <dbReference type="ARBA" id="ARBA00023284"/>
    </source>
</evidence>